<sequence length="122" mass="13714">MVKLDIYDNDNFGHPVIYDDPDQENGRRDKKENAICLTALFVCVPLFIIAGLYGLSDFIVYVKTGVGHLTTLAEMFMLSQGTVSETSWLGEILNSLPVCIVFFLLGIFVPFAILEVFFKLEK</sequence>
<dbReference type="Proteomes" id="UP000189660">
    <property type="component" value="Chromosome"/>
</dbReference>
<evidence type="ECO:0000313" key="3">
    <source>
        <dbReference type="Proteomes" id="UP000189660"/>
    </source>
</evidence>
<evidence type="ECO:0000313" key="2">
    <source>
        <dbReference type="EMBL" id="AQT41680.1"/>
    </source>
</evidence>
<dbReference type="KEGG" id="bapa:BBC0178_001720"/>
<keyword evidence="1" id="KW-0472">Membrane</keyword>
<keyword evidence="1" id="KW-0812">Transmembrane</keyword>
<feature type="transmembrane region" description="Helical" evidence="1">
    <location>
        <begin position="34"/>
        <end position="55"/>
    </location>
</feature>
<dbReference type="AlphaFoldDB" id="A0A1U9M866"/>
<dbReference type="OrthoDB" id="7926032at2"/>
<proteinExistence type="predicted"/>
<reference evidence="2 3" key="1">
    <citation type="submission" date="2016-11" db="EMBL/GenBank/DDBJ databases">
        <title>Comparative genomics of Bartonella apis.</title>
        <authorList>
            <person name="Engel P."/>
        </authorList>
    </citation>
    <scope>NUCLEOTIDE SEQUENCE [LARGE SCALE GENOMIC DNA]</scope>
    <source>
        <strain evidence="2 3">BBC0178</strain>
    </source>
</reference>
<dbReference type="RefSeq" id="WP_149867390.1">
    <property type="nucleotide sequence ID" value="NZ_CP015820.1"/>
</dbReference>
<keyword evidence="1" id="KW-1133">Transmembrane helix</keyword>
<gene>
    <name evidence="2" type="ORF">BBC0178_001720</name>
</gene>
<accession>A0A1U9M866</accession>
<keyword evidence="3" id="KW-1185">Reference proteome</keyword>
<evidence type="ECO:0000256" key="1">
    <source>
        <dbReference type="SAM" id="Phobius"/>
    </source>
</evidence>
<dbReference type="GeneID" id="99980316"/>
<protein>
    <submittedName>
        <fullName evidence="2">Uncharacterized protein</fullName>
    </submittedName>
</protein>
<dbReference type="EMBL" id="CP015820">
    <property type="protein sequence ID" value="AQT41680.1"/>
    <property type="molecule type" value="Genomic_DNA"/>
</dbReference>
<organism evidence="2 3">
    <name type="scientific">Bartonella apihabitans</name>
    <dbReference type="NCBI Taxonomy" id="2750929"/>
    <lineage>
        <taxon>Bacteria</taxon>
        <taxon>Pseudomonadati</taxon>
        <taxon>Pseudomonadota</taxon>
        <taxon>Alphaproteobacteria</taxon>
        <taxon>Hyphomicrobiales</taxon>
        <taxon>Bartonellaceae</taxon>
        <taxon>Bartonella</taxon>
    </lineage>
</organism>
<feature type="transmembrane region" description="Helical" evidence="1">
    <location>
        <begin position="95"/>
        <end position="118"/>
    </location>
</feature>
<name>A0A1U9M866_9HYPH</name>